<dbReference type="Proteomes" id="UP000008495">
    <property type="component" value="Unassembled WGS sequence"/>
</dbReference>
<gene>
    <name evidence="1" type="ORF">AUCHE_04_00330</name>
</gene>
<evidence type="ECO:0000313" key="1">
    <source>
        <dbReference type="EMBL" id="GAB76993.1"/>
    </source>
</evidence>
<proteinExistence type="predicted"/>
<comment type="caution">
    <text evidence="1">The sequence shown here is derived from an EMBL/GenBank/DDBJ whole genome shotgun (WGS) entry which is preliminary data.</text>
</comment>
<dbReference type="RefSeq" id="WP_006501744.1">
    <property type="nucleotide sequence ID" value="NZ_BAGZ01000004.1"/>
</dbReference>
<sequence>MKLHSAQRAEYPYWLERLGPGYGLRRCASVSANPAAWHNERMRTVSFKVNVVETSYGKHCEIMPSVDGVPLIELISDEQTYAPVVPSNYKLGSLRDHFMGRDASDSVTGVSLLWCECGEAGCCPSSPASK</sequence>
<reference evidence="1 2" key="1">
    <citation type="submission" date="2012-08" db="EMBL/GenBank/DDBJ databases">
        <title>Whole genome shotgun sequence of Austwickia chelonae NBRC 105200.</title>
        <authorList>
            <person name="Yoshida I."/>
            <person name="Hosoyama A."/>
            <person name="Tsuchikane K."/>
            <person name="Katsumata H."/>
            <person name="Ando Y."/>
            <person name="Ohji S."/>
            <person name="Hamada M."/>
            <person name="Tamura T."/>
            <person name="Yamazoe A."/>
            <person name="Yamazaki S."/>
            <person name="Fujita N."/>
        </authorList>
    </citation>
    <scope>NUCLEOTIDE SEQUENCE [LARGE SCALE GENOMIC DNA]</scope>
    <source>
        <strain evidence="1 2">NBRC 105200</strain>
    </source>
</reference>
<protein>
    <submittedName>
        <fullName evidence="1">Uncharacterized protein</fullName>
    </submittedName>
</protein>
<name>K6V4F7_9MICO</name>
<dbReference type="AlphaFoldDB" id="K6V4F7"/>
<evidence type="ECO:0000313" key="2">
    <source>
        <dbReference type="Proteomes" id="UP000008495"/>
    </source>
</evidence>
<keyword evidence="2" id="KW-1185">Reference proteome</keyword>
<organism evidence="1 2">
    <name type="scientific">Austwickia chelonae NBRC 105200</name>
    <dbReference type="NCBI Taxonomy" id="1184607"/>
    <lineage>
        <taxon>Bacteria</taxon>
        <taxon>Bacillati</taxon>
        <taxon>Actinomycetota</taxon>
        <taxon>Actinomycetes</taxon>
        <taxon>Micrococcales</taxon>
        <taxon>Dermatophilaceae</taxon>
        <taxon>Austwickia</taxon>
    </lineage>
</organism>
<dbReference type="EMBL" id="BAGZ01000004">
    <property type="protein sequence ID" value="GAB76993.1"/>
    <property type="molecule type" value="Genomic_DNA"/>
</dbReference>
<accession>K6V4F7</accession>
<dbReference type="OrthoDB" id="8755073at2"/>